<keyword evidence="5" id="KW-1133">Transmembrane helix</keyword>
<feature type="transmembrane region" description="Helical" evidence="5">
    <location>
        <begin position="1097"/>
        <end position="1119"/>
    </location>
</feature>
<dbReference type="Pfam" id="PF00208">
    <property type="entry name" value="ELFV_dehydrog"/>
    <property type="match status" value="1"/>
</dbReference>
<feature type="non-terminal residue" evidence="7">
    <location>
        <position position="1"/>
    </location>
</feature>
<feature type="domain" description="Glutamate/phenylalanine/leucine/valine/L-tryptophan dehydrogenase C-terminal" evidence="6">
    <location>
        <begin position="690"/>
        <end position="952"/>
    </location>
</feature>
<evidence type="ECO:0000313" key="8">
    <source>
        <dbReference type="Proteomes" id="UP000602905"/>
    </source>
</evidence>
<feature type="region of interest" description="Disordered" evidence="4">
    <location>
        <begin position="1484"/>
        <end position="1527"/>
    </location>
</feature>
<dbReference type="Pfam" id="PF23152">
    <property type="entry name" value="GDH_2nd"/>
    <property type="match status" value="1"/>
</dbReference>
<dbReference type="Pfam" id="PF23147">
    <property type="entry name" value="GDH2_N"/>
    <property type="match status" value="1"/>
</dbReference>
<gene>
    <name evidence="7" type="ORF">RHS03_01027</name>
</gene>
<organism evidence="7 8">
    <name type="scientific">Rhizoctonia solani</name>
    <dbReference type="NCBI Taxonomy" id="456999"/>
    <lineage>
        <taxon>Eukaryota</taxon>
        <taxon>Fungi</taxon>
        <taxon>Dikarya</taxon>
        <taxon>Basidiomycota</taxon>
        <taxon>Agaricomycotina</taxon>
        <taxon>Agaricomycetes</taxon>
        <taxon>Cantharellales</taxon>
        <taxon>Ceratobasidiaceae</taxon>
        <taxon>Rhizoctonia</taxon>
    </lineage>
</organism>
<keyword evidence="5" id="KW-0472">Membrane</keyword>
<evidence type="ECO:0000256" key="3">
    <source>
        <dbReference type="ARBA" id="ARBA00023027"/>
    </source>
</evidence>
<dbReference type="Proteomes" id="UP000602905">
    <property type="component" value="Unassembled WGS sequence"/>
</dbReference>
<sequence length="1672" mass="184455">MTTTPARAALANPSIAHLGLPTSGTSTPTVKNLPGYTTPIFTRKDEQRKEVEASVASKGFMSPELVKHEVGWFYDSLGIDDTYFANEPVSIITDHILALFGAKIMAFTQHDANKLVIDLEQTSPDGDRATFIHTSAPGVTSKDGPGATCEARIDGQYLDESTPETAYRLETYRSGGSISANASQQLRCYFVQKCQFPPASAKKTIKGEDDIERTDIRTVSDKSFLEKASDNTLEIYQQVMWNAEERYGPVIEMFEVEGTRERRVVIGYRMGGTKHFFSALSDLYHFYGLYSARKYVEQFANGVTIISLYLNPLPSSNAPPIEHSIHQVIKEASLLYCLPDNPFFRGTTPGGAAAVSNIHGSHAVQEATYAYAGWIFAQHFCNRLGPSYGALREVLDESNAVHAEVLNNIKVRFREETFTRESIGEVIAAYPELIRMLYVNFAMNHYPAQDEASQLMPTLSYQRLQTEQPLSDEELRDKLRRTVPNKQELQVLESFLIFNKHVLKTNFYQPTKVALSFRLAPNFLPEVEYPKQPFGMFFIIGSEFRGFHIRFRDVARGGIRIVRSRNKENYSINQRMLFDENYALAATQTLKNKDIPESGAKGTILPSLGAAPELCFQKYVDAVIDLLIPGNTPGIKEPIVDLYGEPELLFFGPDEGTADLMDWAANHARSRGAPWWKSFTTGKSAKLLGGVPHDTYGMTSLSVRQYILSIYKQNGLREKDVTKVQTGGPDGDLGSNEILLSSDKTVAVIDGSGVLADPAGIDRTELVRLAKARKMVSNFDKSKLSKDGYIVLCEQHDVKLPSGEVIADGTDFRNNAHLRFKADIFVPCGGRPEAINISNVSRLIDHDGKPHFKYIVEGANLFITQQARLFLEKRRVVLFKDSSANKGGVTSSSLEVLAGLGLSDSEYIEHMIFKDGKPSAFYESYVKDIQAIISSNASLEAGCIQNEYKRLNGSKPRTLISDELSSKLNDLQAELESSDLFDDVASRRGVLGRAIPQTLVKQVGIDTLLGRLPEPYQRALFSSWVAAHFIYKYGVNGTSVNFFNFARTLAEEEFAIHDLHDYDSRPRLSRSDTIGTIVSAITENKAVANLLRPPYHLIYALPLLFLSILLLFAGTFLTLDRTRSFASSPDVKKPAPFYRLESGIGGLAIGWVLAMHSTTLISLAILNQTETAHLSPPAFLSIWLLSAIILTLVSGRWKYAALVFGSILGGACAGVILAISLHPALLGRLVLALIATIMLTGGALLPFPVVRHISLRIATSATGAAGIINACAILGSSATNNKLASWANAWLHFVLLHDSDSAELQWGTGRSKGLTAACYFLWMIGAACDWYLKRKIGEDPEEAWDNVLGSYAATFPPEASRKGTFIPIKSRWDTLKEKLFANANSSRAENSLLFSSKSHVSPTLPKFHQDSKAPPVFRPRVPGTFTPDPYDSDSDSDLAEGAKTVRRSPNEGKWTASTNYSDATLVNPDGFCRHHGIDGTFRHPPIFTSSPPSSHIEYGDKDAERSPELNLGPHRIEPSKDNDDNWRPVFLKRSDSIKPTSLEVAEVESRDVTTMAPAALHSYDIPGHPISDHHGSNSTAPLYALPENHSSTPGLVPATPSLIRALNRVSDAQRQAYPENMGNRGMKNYAGGVLSESRSYPHPDLSNGQAELGEKDLWRGFWNEVHQKAALP</sequence>
<dbReference type="GO" id="GO:0004352">
    <property type="term" value="F:glutamate dehydrogenase (NAD+) activity"/>
    <property type="evidence" value="ECO:0007669"/>
    <property type="project" value="TreeGrafter"/>
</dbReference>
<keyword evidence="3" id="KW-0520">NAD</keyword>
<evidence type="ECO:0000256" key="1">
    <source>
        <dbReference type="ARBA" id="ARBA00006382"/>
    </source>
</evidence>
<feature type="transmembrane region" description="Helical" evidence="5">
    <location>
        <begin position="1172"/>
        <end position="1192"/>
    </location>
</feature>
<dbReference type="PANTHER" id="PTHR11606:SF24">
    <property type="entry name" value="NAD-SPECIFIC GLUTAMATE DEHYDROGENASE"/>
    <property type="match status" value="1"/>
</dbReference>
<dbReference type="Gene3D" id="3.40.50.720">
    <property type="entry name" value="NAD(P)-binding Rossmann-like Domain"/>
    <property type="match status" value="1"/>
</dbReference>
<feature type="compositionally biased region" description="Basic and acidic residues" evidence="4">
    <location>
        <begin position="1497"/>
        <end position="1507"/>
    </location>
</feature>
<dbReference type="InterPro" id="IPR046346">
    <property type="entry name" value="Aminoacid_DH-like_N_sf"/>
</dbReference>
<protein>
    <submittedName>
        <fullName evidence="7">NAD-specific glutamate dehydrogenase</fullName>
    </submittedName>
</protein>
<dbReference type="SUPFAM" id="SSF53223">
    <property type="entry name" value="Aminoacid dehydrogenase-like, N-terminal domain"/>
    <property type="match status" value="1"/>
</dbReference>
<dbReference type="GO" id="GO:0005739">
    <property type="term" value="C:mitochondrion"/>
    <property type="evidence" value="ECO:0007669"/>
    <property type="project" value="TreeGrafter"/>
</dbReference>
<dbReference type="InterPro" id="IPR006096">
    <property type="entry name" value="Glu/Leu/Phe/Val/Trp_DH_C"/>
</dbReference>
<dbReference type="EMBL" id="JACYCD010000023">
    <property type="protein sequence ID" value="KAF8713386.1"/>
    <property type="molecule type" value="Genomic_DNA"/>
</dbReference>
<proteinExistence type="inferred from homology"/>
<dbReference type="InterPro" id="IPR036291">
    <property type="entry name" value="NAD(P)-bd_dom_sf"/>
</dbReference>
<name>A0A8H7I1G7_9AGAM</name>
<dbReference type="GO" id="GO:0006538">
    <property type="term" value="P:L-glutamate catabolic process"/>
    <property type="evidence" value="ECO:0007669"/>
    <property type="project" value="TreeGrafter"/>
</dbReference>
<feature type="compositionally biased region" description="Basic and acidic residues" evidence="4">
    <location>
        <begin position="1514"/>
        <end position="1527"/>
    </location>
</feature>
<evidence type="ECO:0000256" key="5">
    <source>
        <dbReference type="SAM" id="Phobius"/>
    </source>
</evidence>
<dbReference type="InterPro" id="IPR055480">
    <property type="entry name" value="NAD-GDH_N"/>
</dbReference>
<evidence type="ECO:0000313" key="7">
    <source>
        <dbReference type="EMBL" id="KAF8713386.1"/>
    </source>
</evidence>
<accession>A0A8H7I1G7</accession>
<evidence type="ECO:0000259" key="6">
    <source>
        <dbReference type="SMART" id="SM00839"/>
    </source>
</evidence>
<dbReference type="InterPro" id="IPR056365">
    <property type="entry name" value="NAD-GDH_2nd"/>
</dbReference>
<feature type="transmembrane region" description="Helical" evidence="5">
    <location>
        <begin position="1257"/>
        <end position="1278"/>
    </location>
</feature>
<feature type="transmembrane region" description="Helical" evidence="5">
    <location>
        <begin position="1199"/>
        <end position="1219"/>
    </location>
</feature>
<feature type="transmembrane region" description="Helical" evidence="5">
    <location>
        <begin position="1225"/>
        <end position="1245"/>
    </location>
</feature>
<comment type="similarity">
    <text evidence="1">Belongs to the Glu/Leu/Phe/Val dehydrogenases family.</text>
</comment>
<keyword evidence="2" id="KW-0560">Oxidoreductase</keyword>
<evidence type="ECO:0000256" key="2">
    <source>
        <dbReference type="ARBA" id="ARBA00023002"/>
    </source>
</evidence>
<dbReference type="SUPFAM" id="SSF51735">
    <property type="entry name" value="NAD(P)-binding Rossmann-fold domains"/>
    <property type="match status" value="1"/>
</dbReference>
<reference evidence="7" key="1">
    <citation type="submission" date="2020-09" db="EMBL/GenBank/DDBJ databases">
        <title>Comparative genome analyses of four rice-infecting Rhizoctonia solani isolates reveal extensive enrichment of homogalacturonan modification genes.</title>
        <authorList>
            <person name="Lee D.-Y."/>
            <person name="Jeon J."/>
            <person name="Kim K.-T."/>
            <person name="Cheong K."/>
            <person name="Song H."/>
            <person name="Choi G."/>
            <person name="Ko J."/>
            <person name="Opiyo S.O."/>
            <person name="Zuo S."/>
            <person name="Madhav S."/>
            <person name="Lee Y.-H."/>
            <person name="Wang G.-L."/>
        </authorList>
    </citation>
    <scope>NUCLEOTIDE SEQUENCE</scope>
    <source>
        <strain evidence="7">AG1-IA WGL</strain>
    </source>
</reference>
<evidence type="ECO:0000256" key="4">
    <source>
        <dbReference type="SAM" id="MobiDB-lite"/>
    </source>
</evidence>
<feature type="transmembrane region" description="Helical" evidence="5">
    <location>
        <begin position="1140"/>
        <end position="1166"/>
    </location>
</feature>
<dbReference type="PANTHER" id="PTHR11606">
    <property type="entry name" value="GLUTAMATE DEHYDROGENASE"/>
    <property type="match status" value="1"/>
</dbReference>
<comment type="caution">
    <text evidence="7">The sequence shown here is derived from an EMBL/GenBank/DDBJ whole genome shotgun (WGS) entry which is preliminary data.</text>
</comment>
<keyword evidence="5" id="KW-0812">Transmembrane</keyword>
<dbReference type="SMART" id="SM00839">
    <property type="entry name" value="ELFV_dehydrog"/>
    <property type="match status" value="1"/>
</dbReference>
<dbReference type="OrthoDB" id="184415at2759"/>